<sequence>MSLSNGVEDTSSTCKFLLVGVGYHARRTYVPHLETLRKEGRAMLRVAVDLEPFRERVTKYTHSMEPDAELVFVPPFEGPMPSEVAQQLNEVVKRTGVTCCIISTEPLAHKAYGLWAISAGLNVITDKPISAREKAVTDFEAAYGIAQDYLDIANAYIALQKRVEKPTFFMVNSHRRYHPGFYCVFDMIKEIQNKTHCPVTNIISTHCDGKWRLPSEIVDEPYHPYRTGYGKVSHSGYHFFDMIYNFMRAGWTESKRPDKMEVMSSFVLPAGFVTSLHEGDYDHIFGKDEYAKYKRYTDEELFELIGPMGEIDSSIQVTFSRGGHNIAIAQINLLHNGFSRRSWLQPGADLYKGNGRVKHEAHEVRSGPFQTVVIDSRQANDKHDRSKPSTGEMGTDNHFEVHVFRNCDVTGDDAPLKTFTVADLDRRYNTTLPGIYSENVKRGILWEAVDFLQGHRTLEEMTSSILDHSIPATIMSAAYISHIRRVKDLNPIVPVEITYGGSLGLAEAHIPEITYRPELAVQPARDTVPSLCGSSSSDTAPPGTPMTRAYAPPSATEASLRAAKLGLIGALSSLYGIETSFLRTDAVDSGATGLEEKELRSQGADFLAKLDALVK</sequence>
<dbReference type="InterPro" id="IPR036291">
    <property type="entry name" value="NAD(P)-bd_dom_sf"/>
</dbReference>
<dbReference type="PANTHER" id="PTHR43377:SF1">
    <property type="entry name" value="BILIVERDIN REDUCTASE A"/>
    <property type="match status" value="1"/>
</dbReference>
<protein>
    <recommendedName>
        <fullName evidence="4">Gfo/Idh/MocA-like oxidoreductase N-terminal domain-containing protein</fullName>
    </recommendedName>
</protein>
<reference evidence="2" key="1">
    <citation type="submission" date="2023-06" db="EMBL/GenBank/DDBJ databases">
        <title>Genome-scale phylogeny and comparative genomics of the fungal order Sordariales.</title>
        <authorList>
            <consortium name="Lawrence Berkeley National Laboratory"/>
            <person name="Hensen N."/>
            <person name="Bonometti L."/>
            <person name="Westerberg I."/>
            <person name="Brannstrom I.O."/>
            <person name="Guillou S."/>
            <person name="Cros-Aarteil S."/>
            <person name="Calhoun S."/>
            <person name="Haridas S."/>
            <person name="Kuo A."/>
            <person name="Mondo S."/>
            <person name="Pangilinan J."/>
            <person name="Riley R."/>
            <person name="Labutti K."/>
            <person name="Andreopoulos B."/>
            <person name="Lipzen A."/>
            <person name="Chen C."/>
            <person name="Yanf M."/>
            <person name="Daum C."/>
            <person name="Ng V."/>
            <person name="Clum A."/>
            <person name="Steindorff A."/>
            <person name="Ohm R."/>
            <person name="Martin F."/>
            <person name="Silar P."/>
            <person name="Natvig D."/>
            <person name="Lalanne C."/>
            <person name="Gautier V."/>
            <person name="Ament-Velasquez S.L."/>
            <person name="Kruys A."/>
            <person name="Hutchinson M.I."/>
            <person name="Powell A.J."/>
            <person name="Barry K."/>
            <person name="Miller A.N."/>
            <person name="Grigoriev I.V."/>
            <person name="Debuchy R."/>
            <person name="Gladieux P."/>
            <person name="Thoren M.H."/>
            <person name="Johannesson H."/>
        </authorList>
    </citation>
    <scope>NUCLEOTIDE SEQUENCE</scope>
    <source>
        <strain evidence="2">8032-3</strain>
    </source>
</reference>
<proteinExistence type="predicted"/>
<dbReference type="Proteomes" id="UP001244011">
    <property type="component" value="Unassembled WGS sequence"/>
</dbReference>
<feature type="region of interest" description="Disordered" evidence="1">
    <location>
        <begin position="527"/>
        <end position="551"/>
    </location>
</feature>
<dbReference type="PANTHER" id="PTHR43377">
    <property type="entry name" value="BILIVERDIN REDUCTASE A"/>
    <property type="match status" value="1"/>
</dbReference>
<evidence type="ECO:0008006" key="4">
    <source>
        <dbReference type="Google" id="ProtNLM"/>
    </source>
</evidence>
<gene>
    <name evidence="2" type="ORF">QBC33DRAFT_566844</name>
</gene>
<dbReference type="InterPro" id="IPR051450">
    <property type="entry name" value="Gfo/Idh/MocA_Oxidoreductases"/>
</dbReference>
<dbReference type="AlphaFoldDB" id="A0AAJ0C9W6"/>
<dbReference type="GeneID" id="85313655"/>
<evidence type="ECO:0000313" key="3">
    <source>
        <dbReference type="Proteomes" id="UP001244011"/>
    </source>
</evidence>
<name>A0AAJ0C9W6_9PEZI</name>
<organism evidence="2 3">
    <name type="scientific">Phialemonium atrogriseum</name>
    <dbReference type="NCBI Taxonomy" id="1093897"/>
    <lineage>
        <taxon>Eukaryota</taxon>
        <taxon>Fungi</taxon>
        <taxon>Dikarya</taxon>
        <taxon>Ascomycota</taxon>
        <taxon>Pezizomycotina</taxon>
        <taxon>Sordariomycetes</taxon>
        <taxon>Sordariomycetidae</taxon>
        <taxon>Cephalothecales</taxon>
        <taxon>Cephalothecaceae</taxon>
        <taxon>Phialemonium</taxon>
    </lineage>
</organism>
<keyword evidence="3" id="KW-1185">Reference proteome</keyword>
<evidence type="ECO:0000256" key="1">
    <source>
        <dbReference type="SAM" id="MobiDB-lite"/>
    </source>
</evidence>
<dbReference type="RefSeq" id="XP_060286619.1">
    <property type="nucleotide sequence ID" value="XM_060430468.1"/>
</dbReference>
<dbReference type="Gene3D" id="3.40.50.720">
    <property type="entry name" value="NAD(P)-binding Rossmann-like Domain"/>
    <property type="match status" value="1"/>
</dbReference>
<dbReference type="EMBL" id="MU839000">
    <property type="protein sequence ID" value="KAK1770406.1"/>
    <property type="molecule type" value="Genomic_DNA"/>
</dbReference>
<evidence type="ECO:0000313" key="2">
    <source>
        <dbReference type="EMBL" id="KAK1770406.1"/>
    </source>
</evidence>
<accession>A0AAJ0C9W6</accession>
<dbReference type="SUPFAM" id="SSF51735">
    <property type="entry name" value="NAD(P)-binding Rossmann-fold domains"/>
    <property type="match status" value="1"/>
</dbReference>
<comment type="caution">
    <text evidence="2">The sequence shown here is derived from an EMBL/GenBank/DDBJ whole genome shotgun (WGS) entry which is preliminary data.</text>
</comment>